<dbReference type="EMBL" id="SODO01000009">
    <property type="protein sequence ID" value="TDW58407.1"/>
    <property type="molecule type" value="Genomic_DNA"/>
</dbReference>
<dbReference type="Proteomes" id="UP000295058">
    <property type="component" value="Unassembled WGS sequence"/>
</dbReference>
<protein>
    <submittedName>
        <fullName evidence="1">Uncharacterized protein</fullName>
    </submittedName>
</protein>
<dbReference type="RefSeq" id="WP_094279084.1">
    <property type="nucleotide sequence ID" value="NZ_NQJF01000011.1"/>
</dbReference>
<dbReference type="EMBL" id="NQJF01000011">
    <property type="protein sequence ID" value="OYD23135.1"/>
    <property type="molecule type" value="Genomic_DNA"/>
</dbReference>
<dbReference type="OrthoDB" id="258935at2"/>
<dbReference type="Proteomes" id="UP000243640">
    <property type="component" value="Unassembled WGS sequence"/>
</dbReference>
<gene>
    <name evidence="1" type="ORF">B6S09_13855</name>
    <name evidence="2" type="ORF">LY04_02510</name>
</gene>
<sequence length="326" mass="36211">MAVDAHWRLIPLSDFQCPAPPATTRLQRGWHTLQRVLGVTEEPEAGNTEDLPADAGFNREPAVFALDRFLQDWPGESQEVRFLLEPPFSAVADIARDWAAWRQWPRLEPPTTAQLLTADVSAWWQVQQVHGPWLIDDLTCYFLRTARGMTFLRRLLIQLAQGAFGPGLVVCNSWTYRFITAGFDPGLTAVYCFAPATPALLRELGIEATERQLLRLTATARGNAGVALALWKAQHNTSPSLPHVPACTDDNDAFVLYALLLHRGLSEPMLQQVLPMLAAEQLAACLLRLLASGLVAQHQAGWQISPVAYGEVREFLAGRDHCLDDF</sequence>
<evidence type="ECO:0000313" key="4">
    <source>
        <dbReference type="Proteomes" id="UP000295058"/>
    </source>
</evidence>
<organism evidence="1 3">
    <name type="scientific">Oceanimonas baumannii</name>
    <dbReference type="NCBI Taxonomy" id="129578"/>
    <lineage>
        <taxon>Bacteria</taxon>
        <taxon>Pseudomonadati</taxon>
        <taxon>Pseudomonadota</taxon>
        <taxon>Gammaproteobacteria</taxon>
        <taxon>Aeromonadales</taxon>
        <taxon>Aeromonadaceae</taxon>
        <taxon>Oceanimonas</taxon>
    </lineage>
</organism>
<name>A0A235CH24_9GAMM</name>
<reference evidence="1 3" key="1">
    <citation type="submission" date="2017-08" db="EMBL/GenBank/DDBJ databases">
        <title>Draft Genome Sequence of the Marine Bacterium Oceanimonas baumannii ATCC 700832.</title>
        <authorList>
            <person name="Mcclelland W.D."/>
            <person name="Brennan M.A."/>
            <person name="Trachtenberg A.M."/>
            <person name="Maclea K.S."/>
        </authorList>
    </citation>
    <scope>NUCLEOTIDE SEQUENCE [LARGE SCALE GENOMIC DNA]</scope>
    <source>
        <strain evidence="1 3">ATCC 700832</strain>
    </source>
</reference>
<proteinExistence type="predicted"/>
<comment type="caution">
    <text evidence="1">The sequence shown here is derived from an EMBL/GenBank/DDBJ whole genome shotgun (WGS) entry which is preliminary data.</text>
</comment>
<accession>A0A235CH24</accession>
<evidence type="ECO:0000313" key="2">
    <source>
        <dbReference type="EMBL" id="TDW58407.1"/>
    </source>
</evidence>
<reference evidence="2 4" key="2">
    <citation type="submission" date="2019-03" db="EMBL/GenBank/DDBJ databases">
        <title>Genomic Encyclopedia of Archaeal and Bacterial Type Strains, Phase II (KMG-II): from individual species to whole genera.</title>
        <authorList>
            <person name="Goeker M."/>
        </authorList>
    </citation>
    <scope>NUCLEOTIDE SEQUENCE [LARGE SCALE GENOMIC DNA]</scope>
    <source>
        <strain evidence="2 4">DSM 15594</strain>
    </source>
</reference>
<keyword evidence="4" id="KW-1185">Reference proteome</keyword>
<dbReference type="AlphaFoldDB" id="A0A235CH24"/>
<evidence type="ECO:0000313" key="3">
    <source>
        <dbReference type="Proteomes" id="UP000243640"/>
    </source>
</evidence>
<evidence type="ECO:0000313" key="1">
    <source>
        <dbReference type="EMBL" id="OYD23135.1"/>
    </source>
</evidence>